<gene>
    <name evidence="2" type="ORF">MES5069_30207</name>
</gene>
<sequence length="146" mass="16091">MPDPRQCSKVIYPLDEILLLSLLAVVAGAETFTANPGWALPIDPDVRCIHMGDITELGDIVAGAFGHPDEAGNGEHLPLVGDFMSFNEIVDTLKRQGHKISFKQVPTDVFASSFPGPPRWQGRLATSRFTLTVARVHTTRLRWQTK</sequence>
<evidence type="ECO:0000259" key="1">
    <source>
        <dbReference type="Pfam" id="PF05368"/>
    </source>
</evidence>
<proteinExistence type="predicted"/>
<accession>A0ABM9DYI9</accession>
<protein>
    <recommendedName>
        <fullName evidence="1">NmrA-like domain-containing protein</fullName>
    </recommendedName>
</protein>
<dbReference type="SUPFAM" id="SSF51735">
    <property type="entry name" value="NAD(P)-binding Rossmann-fold domains"/>
    <property type="match status" value="1"/>
</dbReference>
<feature type="domain" description="NmrA-like" evidence="1">
    <location>
        <begin position="34"/>
        <end position="113"/>
    </location>
</feature>
<dbReference type="EMBL" id="CAKXZT010000124">
    <property type="protein sequence ID" value="CAH2401858.1"/>
    <property type="molecule type" value="Genomic_DNA"/>
</dbReference>
<dbReference type="InterPro" id="IPR008030">
    <property type="entry name" value="NmrA-like"/>
</dbReference>
<dbReference type="InterPro" id="IPR036291">
    <property type="entry name" value="NAD(P)-bd_dom_sf"/>
</dbReference>
<evidence type="ECO:0000313" key="2">
    <source>
        <dbReference type="EMBL" id="CAH2401858.1"/>
    </source>
</evidence>
<evidence type="ECO:0000313" key="3">
    <source>
        <dbReference type="Proteomes" id="UP001153050"/>
    </source>
</evidence>
<organism evidence="2 3">
    <name type="scientific">Mesorhizobium escarrei</name>
    <dbReference type="NCBI Taxonomy" id="666018"/>
    <lineage>
        <taxon>Bacteria</taxon>
        <taxon>Pseudomonadati</taxon>
        <taxon>Pseudomonadota</taxon>
        <taxon>Alphaproteobacteria</taxon>
        <taxon>Hyphomicrobiales</taxon>
        <taxon>Phyllobacteriaceae</taxon>
        <taxon>Mesorhizobium</taxon>
    </lineage>
</organism>
<dbReference type="Proteomes" id="UP001153050">
    <property type="component" value="Unassembled WGS sequence"/>
</dbReference>
<name>A0ABM9DYI9_9HYPH</name>
<comment type="caution">
    <text evidence="2">The sequence shown here is derived from an EMBL/GenBank/DDBJ whole genome shotgun (WGS) entry which is preliminary data.</text>
</comment>
<dbReference type="Gene3D" id="3.40.50.720">
    <property type="entry name" value="NAD(P)-binding Rossmann-like Domain"/>
    <property type="match status" value="1"/>
</dbReference>
<dbReference type="Gene3D" id="3.90.25.10">
    <property type="entry name" value="UDP-galactose 4-epimerase, domain 1"/>
    <property type="match status" value="1"/>
</dbReference>
<reference evidence="2 3" key="1">
    <citation type="submission" date="2022-03" db="EMBL/GenBank/DDBJ databases">
        <authorList>
            <person name="Brunel B."/>
        </authorList>
    </citation>
    <scope>NUCLEOTIDE SEQUENCE [LARGE SCALE GENOMIC DNA]</scope>
    <source>
        <strain evidence="2">STM5069sample</strain>
    </source>
</reference>
<keyword evidence="3" id="KW-1185">Reference proteome</keyword>
<dbReference type="Pfam" id="PF05368">
    <property type="entry name" value="NmrA"/>
    <property type="match status" value="1"/>
</dbReference>